<dbReference type="RefSeq" id="WP_092370656.1">
    <property type="nucleotide sequence ID" value="NZ_BMGV01000012.1"/>
</dbReference>
<evidence type="ECO:0000256" key="1">
    <source>
        <dbReference type="ARBA" id="ARBA00023002"/>
    </source>
</evidence>
<dbReference type="AlphaFoldDB" id="A0A1H7DS53"/>
<evidence type="ECO:0000313" key="4">
    <source>
        <dbReference type="Proteomes" id="UP000199379"/>
    </source>
</evidence>
<keyword evidence="1" id="KW-0560">Oxidoreductase</keyword>
<dbReference type="PANTHER" id="PTHR43539">
    <property type="entry name" value="FLAVIN-BINDING MONOOXYGENASE-LIKE PROTEIN (AFU_ORTHOLOGUE AFUA_4G09220)"/>
    <property type="match status" value="1"/>
</dbReference>
<dbReference type="OrthoDB" id="8671611at2"/>
<dbReference type="GO" id="GO:0004497">
    <property type="term" value="F:monooxygenase activity"/>
    <property type="evidence" value="ECO:0007669"/>
    <property type="project" value="TreeGrafter"/>
</dbReference>
<dbReference type="STRING" id="1227549.SAMN05444007_11332"/>
<gene>
    <name evidence="3" type="ORF">SAMN05444007_11332</name>
</gene>
<evidence type="ECO:0000313" key="3">
    <source>
        <dbReference type="EMBL" id="SEK04378.1"/>
    </source>
</evidence>
<dbReference type="Pfam" id="PF13738">
    <property type="entry name" value="Pyr_redox_3"/>
    <property type="match status" value="1"/>
</dbReference>
<dbReference type="SUPFAM" id="SSF51905">
    <property type="entry name" value="FAD/NAD(P)-binding domain"/>
    <property type="match status" value="1"/>
</dbReference>
<dbReference type="Proteomes" id="UP000199379">
    <property type="component" value="Unassembled WGS sequence"/>
</dbReference>
<feature type="region of interest" description="Disordered" evidence="2">
    <location>
        <begin position="461"/>
        <end position="490"/>
    </location>
</feature>
<evidence type="ECO:0000256" key="2">
    <source>
        <dbReference type="SAM" id="MobiDB-lite"/>
    </source>
</evidence>
<evidence type="ECO:0008006" key="5">
    <source>
        <dbReference type="Google" id="ProtNLM"/>
    </source>
</evidence>
<reference evidence="3 4" key="1">
    <citation type="submission" date="2016-10" db="EMBL/GenBank/DDBJ databases">
        <authorList>
            <person name="de Groot N.N."/>
        </authorList>
    </citation>
    <scope>NUCLEOTIDE SEQUENCE [LARGE SCALE GENOMIC DNA]</scope>
    <source>
        <strain evidence="3 4">DSM 29340</strain>
    </source>
</reference>
<dbReference type="InterPro" id="IPR050982">
    <property type="entry name" value="Auxin_biosynth/cation_transpt"/>
</dbReference>
<accession>A0A1H7DS53</accession>
<proteinExistence type="predicted"/>
<protein>
    <recommendedName>
        <fullName evidence="5">FAD-dependent oxidoreductase</fullName>
    </recommendedName>
</protein>
<dbReference type="GO" id="GO:0050660">
    <property type="term" value="F:flavin adenine dinucleotide binding"/>
    <property type="evidence" value="ECO:0007669"/>
    <property type="project" value="TreeGrafter"/>
</dbReference>
<dbReference type="EMBL" id="FNYD01000013">
    <property type="protein sequence ID" value="SEK04378.1"/>
    <property type="molecule type" value="Genomic_DNA"/>
</dbReference>
<dbReference type="Gene3D" id="3.50.50.60">
    <property type="entry name" value="FAD/NAD(P)-binding domain"/>
    <property type="match status" value="1"/>
</dbReference>
<dbReference type="InterPro" id="IPR036188">
    <property type="entry name" value="FAD/NAD-bd_sf"/>
</dbReference>
<dbReference type="PANTHER" id="PTHR43539:SF91">
    <property type="entry name" value="FAD-DEPENDENT URATE HYDROXYLASE"/>
    <property type="match status" value="1"/>
</dbReference>
<name>A0A1H7DS53_9RHOB</name>
<organism evidence="3 4">
    <name type="scientific">Cribrihabitans marinus</name>
    <dbReference type="NCBI Taxonomy" id="1227549"/>
    <lineage>
        <taxon>Bacteria</taxon>
        <taxon>Pseudomonadati</taxon>
        <taxon>Pseudomonadota</taxon>
        <taxon>Alphaproteobacteria</taxon>
        <taxon>Rhodobacterales</taxon>
        <taxon>Paracoccaceae</taxon>
        <taxon>Cribrihabitans</taxon>
    </lineage>
</organism>
<sequence>MQHDATNRIDGKGLPALESRLQEDLEHLCYPGKAWVPQREGITDIVIIGGGMCGMLAWLALRTGGMHNVRVLDRSGEGREGPWLSYARMETLRSPKALTGPAYGLGPLTFQAWYRAQFGSDAWEALDKIPRPMWMDYLKWYRRVLDIPVENGVSVDRVEPEGDLLRLTLSGAQSGTVLTRKLIFATGRDGTGGPNIPDFVSGLPRHLWAHSADEIDFAALASKRVAVIGVGASAVDNAAEALEHGAAEVRHLVRRREMPTINKMMGIGSFGFTAGYAALPDEWRWRFMQYSFATQTPPPHGSTLRVSRHPNAHFHFGKATTRIETEGDSARIHFADGTSYLADFVILGTGFVIDPMARTEFGEAAGDILLWKDVYTPPPGEASRDLAHFPYLNSDFTFREREPGQAPWLGNVYCFNYGASASMGKVSGDIPGISDGAAWLARALAATLYQEDIETHWQGMQDYDTPELDGSEWEPTDLDAAAQERKGKVA</sequence>
<keyword evidence="4" id="KW-1185">Reference proteome</keyword>
<feature type="compositionally biased region" description="Acidic residues" evidence="2">
    <location>
        <begin position="464"/>
        <end position="477"/>
    </location>
</feature>